<accession>W7BUD7</accession>
<dbReference type="STRING" id="1265820.PCORN_09282"/>
<name>W7BUD7_9LIST</name>
<dbReference type="PATRIC" id="fig|1265820.5.peg.1813"/>
<protein>
    <submittedName>
        <fullName evidence="1">Uncharacterized protein</fullName>
    </submittedName>
</protein>
<organism evidence="1 2">
    <name type="scientific">Listeria cornellensis FSL F6-0969</name>
    <dbReference type="NCBI Taxonomy" id="1265820"/>
    <lineage>
        <taxon>Bacteria</taxon>
        <taxon>Bacillati</taxon>
        <taxon>Bacillota</taxon>
        <taxon>Bacilli</taxon>
        <taxon>Bacillales</taxon>
        <taxon>Listeriaceae</taxon>
        <taxon>Listeria</taxon>
    </lineage>
</organism>
<sequence length="209" mass="23750">MEYSPYSRALIFGNGSGSYALEPKIHIISNVSQYRNQEYVDISEVALTIDCGGYNWGKKLNVVWGDGNLGRGDIAFCILDDNKQIKKIQLGKGTNDLGMGQYKQGKADVDFNGSFCIIQEWFQEDGDEVNQDSCYYNNHLYLALGHNGLWYSKNALTKDSQIRKTYFYEKFYGSDGKEMLSAMEGITITEKYVVLGCTRGKHYIHVYSR</sequence>
<dbReference type="Proteomes" id="UP000019254">
    <property type="component" value="Unassembled WGS sequence"/>
</dbReference>
<dbReference type="OrthoDB" id="5166832at2"/>
<dbReference type="AlphaFoldDB" id="W7BUD7"/>
<evidence type="ECO:0000313" key="1">
    <source>
        <dbReference type="EMBL" id="EUJ29372.1"/>
    </source>
</evidence>
<proteinExistence type="predicted"/>
<evidence type="ECO:0000313" key="2">
    <source>
        <dbReference type="Proteomes" id="UP000019254"/>
    </source>
</evidence>
<gene>
    <name evidence="1" type="ORF">PCORN_09282</name>
</gene>
<keyword evidence="2" id="KW-1185">Reference proteome</keyword>
<dbReference type="EMBL" id="AODE01000019">
    <property type="protein sequence ID" value="EUJ29372.1"/>
    <property type="molecule type" value="Genomic_DNA"/>
</dbReference>
<reference evidence="1 2" key="1">
    <citation type="journal article" date="2014" name="Int. J. Syst. Evol. Microbiol.">
        <title>Listeria floridensis sp. nov., Listeria aquatica sp. nov., Listeria cornellensis sp. nov., Listeria riparia sp. nov. and Listeria grandensis sp. nov., from agricultural and natural environments.</title>
        <authorList>
            <person name="den Bakker H.C."/>
            <person name="Warchocki S."/>
            <person name="Wright E.M."/>
            <person name="Allred A.F."/>
            <person name="Ahlstrom C."/>
            <person name="Manuel C.S."/>
            <person name="Stasiewicz M.J."/>
            <person name="Burrell A."/>
            <person name="Roof S."/>
            <person name="Strawn L."/>
            <person name="Fortes E.D."/>
            <person name="Nightingale K.K."/>
            <person name="Kephart D."/>
            <person name="Wiedmann M."/>
        </authorList>
    </citation>
    <scope>NUCLEOTIDE SEQUENCE [LARGE SCALE GENOMIC DNA]</scope>
    <source>
        <strain evidence="2">FSL F6-969</strain>
    </source>
</reference>
<comment type="caution">
    <text evidence="1">The sequence shown here is derived from an EMBL/GenBank/DDBJ whole genome shotgun (WGS) entry which is preliminary data.</text>
</comment>